<dbReference type="EMBL" id="FTOE01000001">
    <property type="protein sequence ID" value="SIS42114.1"/>
    <property type="molecule type" value="Genomic_DNA"/>
</dbReference>
<evidence type="ECO:0000313" key="2">
    <source>
        <dbReference type="Proteomes" id="UP000185999"/>
    </source>
</evidence>
<dbReference type="AlphaFoldDB" id="A0A1N7IYJ5"/>
<reference evidence="2" key="1">
    <citation type="submission" date="2017-01" db="EMBL/GenBank/DDBJ databases">
        <authorList>
            <person name="Varghese N."/>
            <person name="Submissions S."/>
        </authorList>
    </citation>
    <scope>NUCLEOTIDE SEQUENCE [LARGE SCALE GENOMIC DNA]</scope>
    <source>
        <strain evidence="2">DSM 22306</strain>
    </source>
</reference>
<proteinExistence type="predicted"/>
<dbReference type="Proteomes" id="UP000185999">
    <property type="component" value="Unassembled WGS sequence"/>
</dbReference>
<sequence length="183" mass="21045">MSIKPEAIKKEFEHLFEKLETERDEVIVKTHLASMEAKEELIEAERKWQTLKAKAAHIAAGSKEVTEAFIEQTKSEVKELQESYIRLGPYLSEKASFVQDELGVLYGKLKTERDGIIVKLHLASMEAKEEFVEAEKKWDLLKTKISDIADDTQETSEELIAKTTMITEELKESYARIIQRLSK</sequence>
<name>A0A1N7IYJ5_9GAMM</name>
<protein>
    <submittedName>
        <fullName evidence="1">Uncharacterized protein</fullName>
    </submittedName>
</protein>
<keyword evidence="2" id="KW-1185">Reference proteome</keyword>
<evidence type="ECO:0000313" key="1">
    <source>
        <dbReference type="EMBL" id="SIS42114.1"/>
    </source>
</evidence>
<accession>A0A1N7IYJ5</accession>
<gene>
    <name evidence="1" type="ORF">SAMN05421760_101330</name>
</gene>
<dbReference type="RefSeq" id="WP_054342542.1">
    <property type="nucleotide sequence ID" value="NZ_FTOE01000001.1"/>
</dbReference>
<organism evidence="1 2">
    <name type="scientific">Neptunomonas antarctica</name>
    <dbReference type="NCBI Taxonomy" id="619304"/>
    <lineage>
        <taxon>Bacteria</taxon>
        <taxon>Pseudomonadati</taxon>
        <taxon>Pseudomonadota</taxon>
        <taxon>Gammaproteobacteria</taxon>
        <taxon>Oceanospirillales</taxon>
        <taxon>Oceanospirillaceae</taxon>
        <taxon>Neptunomonas</taxon>
    </lineage>
</organism>